<comment type="caution">
    <text evidence="1">The sequence shown here is derived from an EMBL/GenBank/DDBJ whole genome shotgun (WGS) entry which is preliminary data.</text>
</comment>
<evidence type="ECO:0000313" key="2">
    <source>
        <dbReference type="Proteomes" id="UP001231124"/>
    </source>
</evidence>
<protein>
    <recommendedName>
        <fullName evidence="3">TnsA endonuclease N-terminal domain-containing protein</fullName>
    </recommendedName>
</protein>
<evidence type="ECO:0008006" key="3">
    <source>
        <dbReference type="Google" id="ProtNLM"/>
    </source>
</evidence>
<gene>
    <name evidence="1" type="ORF">QO012_002621</name>
</gene>
<keyword evidence="2" id="KW-1185">Reference proteome</keyword>
<sequence length="190" mass="20883">MLEMDGLAHVETNPRYIRVAPQPHRLTFHVDGPDGSTRVDTYVPDLAVLTVEGNVVVVDFKWSWLRSLPEWAEVEPVIREAYRVDHGAHFVVLTEEHIHVEPRRTNVAIMLLHRAPAENAPAVTAVRGAIGRVGLPSTIGAIRAASGLSTDGVRDPAFSALMELAMDGEISLDMSHLFDDRTIVRDGPVV</sequence>
<reference evidence="1 2" key="1">
    <citation type="submission" date="2023-07" db="EMBL/GenBank/DDBJ databases">
        <title>Genomic Encyclopedia of Type Strains, Phase IV (KMG-IV): sequencing the most valuable type-strain genomes for metagenomic binning, comparative biology and taxonomic classification.</title>
        <authorList>
            <person name="Goeker M."/>
        </authorList>
    </citation>
    <scope>NUCLEOTIDE SEQUENCE [LARGE SCALE GENOMIC DNA]</scope>
    <source>
        <strain evidence="1 2">DSM 19013</strain>
    </source>
</reference>
<proteinExistence type="predicted"/>
<dbReference type="Proteomes" id="UP001231124">
    <property type="component" value="Unassembled WGS sequence"/>
</dbReference>
<dbReference type="EMBL" id="JAUSVP010000007">
    <property type="protein sequence ID" value="MDQ0448113.1"/>
    <property type="molecule type" value="Genomic_DNA"/>
</dbReference>
<organism evidence="1 2">
    <name type="scientific">Methylobacterium aerolatum</name>
    <dbReference type="NCBI Taxonomy" id="418708"/>
    <lineage>
        <taxon>Bacteria</taxon>
        <taxon>Pseudomonadati</taxon>
        <taxon>Pseudomonadota</taxon>
        <taxon>Alphaproteobacteria</taxon>
        <taxon>Hyphomicrobiales</taxon>
        <taxon>Methylobacteriaceae</taxon>
        <taxon>Methylobacterium</taxon>
    </lineage>
</organism>
<dbReference type="RefSeq" id="WP_238201827.1">
    <property type="nucleotide sequence ID" value="NZ_BPQE01000005.1"/>
</dbReference>
<evidence type="ECO:0000313" key="1">
    <source>
        <dbReference type="EMBL" id="MDQ0448113.1"/>
    </source>
</evidence>
<accession>A0ABU0I0I2</accession>
<name>A0ABU0I0I2_9HYPH</name>